<dbReference type="OrthoDB" id="6227254at2"/>
<reference evidence="3" key="1">
    <citation type="submission" date="2016-10" db="EMBL/GenBank/DDBJ databases">
        <authorList>
            <person name="Varghese N."/>
            <person name="Submissions S."/>
        </authorList>
    </citation>
    <scope>NUCLEOTIDE SEQUENCE [LARGE SCALE GENOMIC DNA]</scope>
    <source>
        <strain evidence="3">CGMCC 1.9127</strain>
    </source>
</reference>
<proteinExistence type="predicted"/>
<keyword evidence="1" id="KW-0472">Membrane</keyword>
<organism evidence="2 3">
    <name type="scientific">Colwellia chukchiensis</name>
    <dbReference type="NCBI Taxonomy" id="641665"/>
    <lineage>
        <taxon>Bacteria</taxon>
        <taxon>Pseudomonadati</taxon>
        <taxon>Pseudomonadota</taxon>
        <taxon>Gammaproteobacteria</taxon>
        <taxon>Alteromonadales</taxon>
        <taxon>Colwelliaceae</taxon>
        <taxon>Colwellia</taxon>
    </lineage>
</organism>
<feature type="transmembrane region" description="Helical" evidence="1">
    <location>
        <begin position="50"/>
        <end position="73"/>
    </location>
</feature>
<evidence type="ECO:0000313" key="3">
    <source>
        <dbReference type="Proteomes" id="UP000199297"/>
    </source>
</evidence>
<keyword evidence="1" id="KW-0812">Transmembrane</keyword>
<feature type="transmembrane region" description="Helical" evidence="1">
    <location>
        <begin position="93"/>
        <end position="118"/>
    </location>
</feature>
<accession>A0A1H7TH62</accession>
<gene>
    <name evidence="2" type="ORF">SAMN05216262_12514</name>
</gene>
<evidence type="ECO:0000313" key="2">
    <source>
        <dbReference type="EMBL" id="SEL83676.1"/>
    </source>
</evidence>
<dbReference type="AlphaFoldDB" id="A0A1H7TH62"/>
<protein>
    <submittedName>
        <fullName evidence="2">Uncharacterized protein</fullName>
    </submittedName>
</protein>
<dbReference type="EMBL" id="FOBI01000025">
    <property type="protein sequence ID" value="SEL83676.1"/>
    <property type="molecule type" value="Genomic_DNA"/>
</dbReference>
<sequence>MTFSISPETFNYIAISLARYKWQLLLWSVFLLLLFVALQSQIQHQTPGALVWLAILILFIAIESLVIAAFMFFFQVLPSSREENRSWYKFYRFIEWCETLLFTLLLPLPLVLFIYAYLRLGLG</sequence>
<evidence type="ECO:0000256" key="1">
    <source>
        <dbReference type="SAM" id="Phobius"/>
    </source>
</evidence>
<dbReference type="RefSeq" id="WP_085286070.1">
    <property type="nucleotide sequence ID" value="NZ_FOBI01000025.1"/>
</dbReference>
<feature type="transmembrane region" description="Helical" evidence="1">
    <location>
        <begin position="20"/>
        <end position="38"/>
    </location>
</feature>
<keyword evidence="3" id="KW-1185">Reference proteome</keyword>
<name>A0A1H7TH62_9GAMM</name>
<keyword evidence="1" id="KW-1133">Transmembrane helix</keyword>
<dbReference type="Proteomes" id="UP000199297">
    <property type="component" value="Unassembled WGS sequence"/>
</dbReference>